<dbReference type="PANTHER" id="PTHR24320">
    <property type="entry name" value="RETINOL DEHYDROGENASE"/>
    <property type="match status" value="1"/>
</dbReference>
<name>A0A5C8ZP37_9GAMM</name>
<dbReference type="RefSeq" id="WP_148065883.1">
    <property type="nucleotide sequence ID" value="NZ_VRYZ01000010.1"/>
</dbReference>
<dbReference type="GO" id="GO:0016491">
    <property type="term" value="F:oxidoreductase activity"/>
    <property type="evidence" value="ECO:0007669"/>
    <property type="project" value="UniProtKB-KW"/>
</dbReference>
<sequence>MADFGFASTTDEVLAGIDLSGQLAMVTGASSGLGMETARALAARGATVVLLARDRAKLDAALAGLEQQDLPGQLDSALLDLSDLDKVRNSAATLLDLYPRVDLLINNAGVMACPLQRTAQGFEMQFGTNHLGHFLFTCLMAPALQASAAAGGEPRVVNLSSAGHRFGAFDFDDPNYRQRDYEKWQAYGESKTANVLFSVGLDTRLAPHGVRVFAVHPGMIMTELGRHLDAADMEAIRARATSVSGGKPAAAEKPRSLFKTIPQGAATSAYAATAPALAGQGGRYLEDCQLAEVASQGGAGGVESYATDPELAERLWRLSEELVGEAFSFG</sequence>
<dbReference type="Gene3D" id="3.40.50.720">
    <property type="entry name" value="NAD(P)-binding Rossmann-like Domain"/>
    <property type="match status" value="1"/>
</dbReference>
<comment type="caution">
    <text evidence="4">The sequence shown here is derived from an EMBL/GenBank/DDBJ whole genome shotgun (WGS) entry which is preliminary data.</text>
</comment>
<evidence type="ECO:0000313" key="4">
    <source>
        <dbReference type="EMBL" id="TXS89131.1"/>
    </source>
</evidence>
<dbReference type="Pfam" id="PF00106">
    <property type="entry name" value="adh_short"/>
    <property type="match status" value="1"/>
</dbReference>
<accession>A0A5C8ZP37</accession>
<protein>
    <submittedName>
        <fullName evidence="4">SDR family NAD(P)-dependent oxidoreductase</fullName>
    </submittedName>
</protein>
<dbReference type="SUPFAM" id="SSF51735">
    <property type="entry name" value="NAD(P)-binding Rossmann-fold domains"/>
    <property type="match status" value="1"/>
</dbReference>
<organism evidence="4 5">
    <name type="scientific">Parahaliea aestuarii</name>
    <dbReference type="NCBI Taxonomy" id="1852021"/>
    <lineage>
        <taxon>Bacteria</taxon>
        <taxon>Pseudomonadati</taxon>
        <taxon>Pseudomonadota</taxon>
        <taxon>Gammaproteobacteria</taxon>
        <taxon>Cellvibrionales</taxon>
        <taxon>Halieaceae</taxon>
        <taxon>Parahaliea</taxon>
    </lineage>
</organism>
<dbReference type="Proteomes" id="UP000321933">
    <property type="component" value="Unassembled WGS sequence"/>
</dbReference>
<evidence type="ECO:0000256" key="2">
    <source>
        <dbReference type="ARBA" id="ARBA00023002"/>
    </source>
</evidence>
<proteinExistence type="inferred from homology"/>
<keyword evidence="2" id="KW-0560">Oxidoreductase</keyword>
<dbReference type="PANTHER" id="PTHR24320:SF283">
    <property type="entry name" value="RETINOL DEHYDROGENASE 11"/>
    <property type="match status" value="1"/>
</dbReference>
<dbReference type="AlphaFoldDB" id="A0A5C8ZP37"/>
<reference evidence="4 5" key="1">
    <citation type="submission" date="2019-08" db="EMBL/GenBank/DDBJ databases">
        <title>Parahaliea maris sp. nov., isolated from the surface seawater.</title>
        <authorList>
            <person name="Liu Y."/>
        </authorList>
    </citation>
    <scope>NUCLEOTIDE SEQUENCE [LARGE SCALE GENOMIC DNA]</scope>
    <source>
        <strain evidence="4 5">S2-26</strain>
    </source>
</reference>
<dbReference type="EMBL" id="VRYZ01000010">
    <property type="protein sequence ID" value="TXS89131.1"/>
    <property type="molecule type" value="Genomic_DNA"/>
</dbReference>
<keyword evidence="5" id="KW-1185">Reference proteome</keyword>
<dbReference type="PRINTS" id="PR00081">
    <property type="entry name" value="GDHRDH"/>
</dbReference>
<evidence type="ECO:0000256" key="3">
    <source>
        <dbReference type="RuleBase" id="RU000363"/>
    </source>
</evidence>
<dbReference type="OrthoDB" id="109589at2"/>
<gene>
    <name evidence="4" type="ORF">FVW59_18585</name>
</gene>
<dbReference type="InterPro" id="IPR036291">
    <property type="entry name" value="NAD(P)-bd_dom_sf"/>
</dbReference>
<dbReference type="PRINTS" id="PR00080">
    <property type="entry name" value="SDRFAMILY"/>
</dbReference>
<comment type="similarity">
    <text evidence="1 3">Belongs to the short-chain dehydrogenases/reductases (SDR) family.</text>
</comment>
<dbReference type="InterPro" id="IPR002347">
    <property type="entry name" value="SDR_fam"/>
</dbReference>
<evidence type="ECO:0000256" key="1">
    <source>
        <dbReference type="ARBA" id="ARBA00006484"/>
    </source>
</evidence>
<evidence type="ECO:0000313" key="5">
    <source>
        <dbReference type="Proteomes" id="UP000321933"/>
    </source>
</evidence>